<name>E2C9M6_HARSA</name>
<feature type="transmembrane region" description="Helical" evidence="7">
    <location>
        <begin position="1060"/>
        <end position="1083"/>
    </location>
</feature>
<dbReference type="InterPro" id="IPR011701">
    <property type="entry name" value="MFS"/>
</dbReference>
<proteinExistence type="predicted"/>
<dbReference type="GO" id="GO:0016020">
    <property type="term" value="C:membrane"/>
    <property type="evidence" value="ECO:0007669"/>
    <property type="project" value="UniProtKB-SubCell"/>
</dbReference>
<dbReference type="InParanoid" id="E2C9M6"/>
<dbReference type="SUPFAM" id="SSF103473">
    <property type="entry name" value="MFS general substrate transporter"/>
    <property type="match status" value="1"/>
</dbReference>
<feature type="transmembrane region" description="Helical" evidence="7">
    <location>
        <begin position="934"/>
        <end position="956"/>
    </location>
</feature>
<protein>
    <submittedName>
        <fullName evidence="8">Solute carrier family 46 member 3</fullName>
    </submittedName>
</protein>
<feature type="region of interest" description="Disordered" evidence="6">
    <location>
        <begin position="88"/>
        <end position="134"/>
    </location>
</feature>
<dbReference type="GO" id="GO:0022857">
    <property type="term" value="F:transmembrane transporter activity"/>
    <property type="evidence" value="ECO:0007669"/>
    <property type="project" value="InterPro"/>
</dbReference>
<feature type="transmembrane region" description="Helical" evidence="7">
    <location>
        <begin position="993"/>
        <end position="1014"/>
    </location>
</feature>
<evidence type="ECO:0000256" key="7">
    <source>
        <dbReference type="SAM" id="Phobius"/>
    </source>
</evidence>
<keyword evidence="4 7" id="KW-0472">Membrane</keyword>
<dbReference type="EMBL" id="GL453868">
    <property type="protein sequence ID" value="EFN75365.1"/>
    <property type="molecule type" value="Genomic_DNA"/>
</dbReference>
<dbReference type="OrthoDB" id="419734at2759"/>
<feature type="coiled-coil region" evidence="5">
    <location>
        <begin position="265"/>
        <end position="292"/>
    </location>
</feature>
<dbReference type="InterPro" id="IPR016024">
    <property type="entry name" value="ARM-type_fold"/>
</dbReference>
<dbReference type="SUPFAM" id="SSF48371">
    <property type="entry name" value="ARM repeat"/>
    <property type="match status" value="1"/>
</dbReference>
<reference evidence="8 9" key="1">
    <citation type="journal article" date="2010" name="Science">
        <title>Genomic comparison of the ants Camponotus floridanus and Harpegnathos saltator.</title>
        <authorList>
            <person name="Bonasio R."/>
            <person name="Zhang G."/>
            <person name="Ye C."/>
            <person name="Mutti N.S."/>
            <person name="Fang X."/>
            <person name="Qin N."/>
            <person name="Donahue G."/>
            <person name="Yang P."/>
            <person name="Li Q."/>
            <person name="Li C."/>
            <person name="Zhang P."/>
            <person name="Huang Z."/>
            <person name="Berger S.L."/>
            <person name="Reinberg D."/>
            <person name="Wang J."/>
            <person name="Liebig J."/>
        </authorList>
    </citation>
    <scope>NUCLEOTIDE SEQUENCE [LARGE SCALE GENOMIC DNA]</scope>
    <source>
        <strain evidence="8 9">R22 G/1</strain>
    </source>
</reference>
<feature type="compositionally biased region" description="Basic and acidic residues" evidence="6">
    <location>
        <begin position="92"/>
        <end position="105"/>
    </location>
</feature>
<evidence type="ECO:0000256" key="4">
    <source>
        <dbReference type="ARBA" id="ARBA00023136"/>
    </source>
</evidence>
<feature type="transmembrane region" description="Helical" evidence="7">
    <location>
        <begin position="805"/>
        <end position="828"/>
    </location>
</feature>
<keyword evidence="5" id="KW-0175">Coiled coil</keyword>
<evidence type="ECO:0000256" key="2">
    <source>
        <dbReference type="ARBA" id="ARBA00022692"/>
    </source>
</evidence>
<evidence type="ECO:0000256" key="6">
    <source>
        <dbReference type="SAM" id="MobiDB-lite"/>
    </source>
</evidence>
<feature type="compositionally biased region" description="Acidic residues" evidence="6">
    <location>
        <begin position="560"/>
        <end position="569"/>
    </location>
</feature>
<feature type="region of interest" description="Disordered" evidence="6">
    <location>
        <begin position="150"/>
        <end position="176"/>
    </location>
</feature>
<keyword evidence="9" id="KW-1185">Reference proteome</keyword>
<gene>
    <name evidence="8" type="ORF">EAI_06148</name>
</gene>
<feature type="compositionally biased region" description="Polar residues" evidence="6">
    <location>
        <begin position="159"/>
        <end position="170"/>
    </location>
</feature>
<keyword evidence="3 7" id="KW-1133">Transmembrane helix</keyword>
<evidence type="ECO:0000313" key="9">
    <source>
        <dbReference type="Proteomes" id="UP000008237"/>
    </source>
</evidence>
<dbReference type="PANTHER" id="PTHR23507">
    <property type="entry name" value="ZGC:174356"/>
    <property type="match status" value="1"/>
</dbReference>
<feature type="region of interest" description="Disordered" evidence="6">
    <location>
        <begin position="28"/>
        <end position="50"/>
    </location>
</feature>
<dbReference type="AlphaFoldDB" id="E2C9M6"/>
<evidence type="ECO:0000256" key="3">
    <source>
        <dbReference type="ARBA" id="ARBA00022989"/>
    </source>
</evidence>
<evidence type="ECO:0000256" key="5">
    <source>
        <dbReference type="SAM" id="Coils"/>
    </source>
</evidence>
<dbReference type="PANTHER" id="PTHR23507:SF37">
    <property type="entry name" value="GH08173P"/>
    <property type="match status" value="1"/>
</dbReference>
<sequence length="1101" mass="126586">MVVDEHTKPLKKKKKLFVKLQPIQEHKNENVPISPRKCKRIGSTEDSPAFSYTQPVVTKNAFKKLEEIKKDIVQWNIQALKKSSSHENIQVVKKESCADNEKMVPEIEVPSDSSSSHEVSTAEGTSFSHDDVDWNEIDEGVLNENVQTMDEVPSDKNDQSVQEESSNKNIQSKDEEFLHESLDKTIQAEEEEYCHENVQTVEEGHSHKNDQSVQTKSSHGNVQIMEESSSYSNTEELYKNLLTVFQTIKNLFFHENVSTCKEILKEILSENIQNLEKQLSHKDDIIRLLSEKPYCKKKQEGSSHEKVQAVEESFSHSDIEEIRKNLLTILQTIRNHFFHENVKVSVEVPEDILNENVQNLEERLASKNDQLIQEKSCYGKNQTIQEKYSYKSDQDGQEGFSDENVQTMGEKFPRRNDQLVQEESSHENLQGGDGEFLREFLDKSIQTVEKKYSHETVEKDCSHRNEELAQEKSSHENVQAMEENSSHNNTEELRKNLLTILETIKNLFFRENFQTSKEVLKEILRENMQNLEKQLSRKNDQLIREKPHYKKNQPTRGEYSYEDDQDEQEGSSHGNVQVIRSYEESSHGNDPLVQKESFQKEPEKLLCKNNSDIENGSSDIHQIIEDQVAEVQIIQENKGCCIWLQKISVEPTMWLYMMAFMFTSVVEQAFFVHKACRVDHGYSEEICLHLNENKNIQTEVQKTVSEFQQWYNLAGHIIPIILALFFGNWSDRRGRKLPLVIGLIGKLIYSFMIVINSLMPNWNLNMVIYTAVVPMGLLGGDVIIFGSCFAYLTDICSYEERTMRITILDIVYLSTMPTGIALGSYVFANVVNSSYTIMFAINASLLILAIVYSLVRLKWQSSPEQQSLIGVNFLKDFFDTDHVRQTLSMMIKSRQNNARACLALVMLSMCLYTFQREERSMSYLYTQLVFNWDVVTFSYFRTFQSSFYVAAMLLAMPLMKHTRMKDTAITIVGAISHATGRLVFIAANRGELFYVGAVAAALGPVVAPALRSMASKYVLVEERGKVFAILSVFDNAVPLISSVLYSQIYNATIYTVPNFIYWLTFITQICVILLAIVISLAPWNTRAIRRLFYNNELLEST</sequence>
<feature type="transmembrane region" description="Helical" evidence="7">
    <location>
        <begin position="710"/>
        <end position="730"/>
    </location>
</feature>
<feature type="transmembrane region" description="Helical" evidence="7">
    <location>
        <begin position="897"/>
        <end position="914"/>
    </location>
</feature>
<comment type="subcellular location">
    <subcellularLocation>
        <location evidence="1">Membrane</location>
        <topology evidence="1">Multi-pass membrane protein</topology>
    </subcellularLocation>
</comment>
<feature type="compositionally biased region" description="Basic and acidic residues" evidence="6">
    <location>
        <begin position="536"/>
        <end position="546"/>
    </location>
</feature>
<feature type="region of interest" description="Disordered" evidence="6">
    <location>
        <begin position="536"/>
        <end position="573"/>
    </location>
</feature>
<dbReference type="Pfam" id="PF07690">
    <property type="entry name" value="MFS_1"/>
    <property type="match status" value="1"/>
</dbReference>
<feature type="transmembrane region" description="Helical" evidence="7">
    <location>
        <begin position="834"/>
        <end position="855"/>
    </location>
</feature>
<dbReference type="InterPro" id="IPR036259">
    <property type="entry name" value="MFS_trans_sf"/>
</dbReference>
<feature type="transmembrane region" description="Helical" evidence="7">
    <location>
        <begin position="767"/>
        <end position="793"/>
    </location>
</feature>
<keyword evidence="2 7" id="KW-0812">Transmembrane</keyword>
<dbReference type="Proteomes" id="UP000008237">
    <property type="component" value="Unassembled WGS sequence"/>
</dbReference>
<evidence type="ECO:0000256" key="1">
    <source>
        <dbReference type="ARBA" id="ARBA00004141"/>
    </source>
</evidence>
<organism evidence="9">
    <name type="scientific">Harpegnathos saltator</name>
    <name type="common">Jerdon's jumping ant</name>
    <dbReference type="NCBI Taxonomy" id="610380"/>
    <lineage>
        <taxon>Eukaryota</taxon>
        <taxon>Metazoa</taxon>
        <taxon>Ecdysozoa</taxon>
        <taxon>Arthropoda</taxon>
        <taxon>Hexapoda</taxon>
        <taxon>Insecta</taxon>
        <taxon>Pterygota</taxon>
        <taxon>Neoptera</taxon>
        <taxon>Endopterygota</taxon>
        <taxon>Hymenoptera</taxon>
        <taxon>Apocrita</taxon>
        <taxon>Aculeata</taxon>
        <taxon>Formicoidea</taxon>
        <taxon>Formicidae</taxon>
        <taxon>Ponerinae</taxon>
        <taxon>Ponerini</taxon>
        <taxon>Harpegnathos</taxon>
    </lineage>
</organism>
<feature type="transmembrane region" description="Helical" evidence="7">
    <location>
        <begin position="737"/>
        <end position="755"/>
    </location>
</feature>
<evidence type="ECO:0000313" key="8">
    <source>
        <dbReference type="EMBL" id="EFN75365.1"/>
    </source>
</evidence>
<feature type="compositionally biased region" description="Low complexity" evidence="6">
    <location>
        <begin position="106"/>
        <end position="119"/>
    </location>
</feature>
<dbReference type="Gene3D" id="1.20.1250.20">
    <property type="entry name" value="MFS general substrate transporter like domains"/>
    <property type="match status" value="1"/>
</dbReference>
<feature type="transmembrane region" description="Helical" evidence="7">
    <location>
        <begin position="968"/>
        <end position="987"/>
    </location>
</feature>
<feature type="transmembrane region" description="Helical" evidence="7">
    <location>
        <begin position="1026"/>
        <end position="1048"/>
    </location>
</feature>
<dbReference type="CDD" id="cd17386">
    <property type="entry name" value="MFS_SLC46"/>
    <property type="match status" value="1"/>
</dbReference>
<accession>E2C9M6</accession>